<organism evidence="1 2">
    <name type="scientific">Trichinella spiralis</name>
    <name type="common">Trichina worm</name>
    <dbReference type="NCBI Taxonomy" id="6334"/>
    <lineage>
        <taxon>Eukaryota</taxon>
        <taxon>Metazoa</taxon>
        <taxon>Ecdysozoa</taxon>
        <taxon>Nematoda</taxon>
        <taxon>Enoplea</taxon>
        <taxon>Dorylaimia</taxon>
        <taxon>Trichinellida</taxon>
        <taxon>Trichinellidae</taxon>
        <taxon>Trichinella</taxon>
    </lineage>
</organism>
<dbReference type="AlphaFoldDB" id="A0A0V1BJW4"/>
<reference evidence="1 2" key="1">
    <citation type="submission" date="2015-01" db="EMBL/GenBank/DDBJ databases">
        <title>Evolution of Trichinella species and genotypes.</title>
        <authorList>
            <person name="Korhonen P.K."/>
            <person name="Edoardo P."/>
            <person name="Giuseppe L.R."/>
            <person name="Gasser R.B."/>
        </authorList>
    </citation>
    <scope>NUCLEOTIDE SEQUENCE [LARGE SCALE GENOMIC DNA]</scope>
    <source>
        <strain evidence="1">ISS3</strain>
    </source>
</reference>
<accession>A0A0V1BJW4</accession>
<dbReference type="Proteomes" id="UP000054776">
    <property type="component" value="Unassembled WGS sequence"/>
</dbReference>
<dbReference type="EMBL" id="JYDH01000035">
    <property type="protein sequence ID" value="KRY37280.1"/>
    <property type="molecule type" value="Genomic_DNA"/>
</dbReference>
<evidence type="ECO:0000313" key="1">
    <source>
        <dbReference type="EMBL" id="KRY37280.1"/>
    </source>
</evidence>
<sequence length="120" mass="13661">MHVTSLQLSSIIRRGIADIPFIMRRYLPFSCLNCLQRLLIRSITILSNTFKKHQNKLLNGSTLHLVHQTHRPYYFYAFSTASNISLSLNVPNNGASLMVSNCLTLSRDNLKFLNFSVSAM</sequence>
<comment type="caution">
    <text evidence="1">The sequence shown here is derived from an EMBL/GenBank/DDBJ whole genome shotgun (WGS) entry which is preliminary data.</text>
</comment>
<evidence type="ECO:0000313" key="2">
    <source>
        <dbReference type="Proteomes" id="UP000054776"/>
    </source>
</evidence>
<gene>
    <name evidence="1" type="ORF">T01_10925</name>
</gene>
<dbReference type="InParanoid" id="A0A0V1BJW4"/>
<protein>
    <submittedName>
        <fullName evidence="1">Uncharacterized protein</fullName>
    </submittedName>
</protein>
<name>A0A0V1BJW4_TRISP</name>
<proteinExistence type="predicted"/>
<keyword evidence="2" id="KW-1185">Reference proteome</keyword>